<name>A0A9D1SB97_9PROT</name>
<evidence type="ECO:0000313" key="4">
    <source>
        <dbReference type="Proteomes" id="UP000824107"/>
    </source>
</evidence>
<feature type="chain" id="PRO_5038801052" evidence="1">
    <location>
        <begin position="20"/>
        <end position="376"/>
    </location>
</feature>
<dbReference type="Proteomes" id="UP000824107">
    <property type="component" value="Unassembled WGS sequence"/>
</dbReference>
<organism evidence="3 4">
    <name type="scientific">Candidatus Scatocola faecipullorum</name>
    <dbReference type="NCBI Taxonomy" id="2840917"/>
    <lineage>
        <taxon>Bacteria</taxon>
        <taxon>Pseudomonadati</taxon>
        <taxon>Pseudomonadota</taxon>
        <taxon>Alphaproteobacteria</taxon>
        <taxon>Rhodospirillales</taxon>
        <taxon>Rhodospirillaceae</taxon>
        <taxon>Rhodospirillaceae incertae sedis</taxon>
        <taxon>Candidatus Scatocola</taxon>
    </lineage>
</organism>
<evidence type="ECO:0000259" key="2">
    <source>
        <dbReference type="Pfam" id="PF13609"/>
    </source>
</evidence>
<reference evidence="3" key="2">
    <citation type="journal article" date="2021" name="PeerJ">
        <title>Extensive microbial diversity within the chicken gut microbiome revealed by metagenomics and culture.</title>
        <authorList>
            <person name="Gilroy R."/>
            <person name="Ravi A."/>
            <person name="Getino M."/>
            <person name="Pursley I."/>
            <person name="Horton D.L."/>
            <person name="Alikhan N.F."/>
            <person name="Baker D."/>
            <person name="Gharbi K."/>
            <person name="Hall N."/>
            <person name="Watson M."/>
            <person name="Adriaenssens E.M."/>
            <person name="Foster-Nyarko E."/>
            <person name="Jarju S."/>
            <person name="Secka A."/>
            <person name="Antonio M."/>
            <person name="Oren A."/>
            <person name="Chaudhuri R.R."/>
            <person name="La Ragione R."/>
            <person name="Hildebrand F."/>
            <person name="Pallen M.J."/>
        </authorList>
    </citation>
    <scope>NUCLEOTIDE SEQUENCE</scope>
    <source>
        <strain evidence="3">ChiW3-316</strain>
    </source>
</reference>
<dbReference type="Pfam" id="PF13609">
    <property type="entry name" value="Porin_4"/>
    <property type="match status" value="1"/>
</dbReference>
<dbReference type="InterPro" id="IPR023614">
    <property type="entry name" value="Porin_dom_sf"/>
</dbReference>
<keyword evidence="1" id="KW-0732">Signal</keyword>
<feature type="signal peptide" evidence="1">
    <location>
        <begin position="1"/>
        <end position="19"/>
    </location>
</feature>
<dbReference type="InterPro" id="IPR033900">
    <property type="entry name" value="Gram_neg_porin_domain"/>
</dbReference>
<comment type="caution">
    <text evidence="3">The sequence shown here is derived from an EMBL/GenBank/DDBJ whole genome shotgun (WGS) entry which is preliminary data.</text>
</comment>
<accession>A0A9D1SB97</accession>
<dbReference type="SUPFAM" id="SSF56935">
    <property type="entry name" value="Porins"/>
    <property type="match status" value="1"/>
</dbReference>
<reference evidence="3" key="1">
    <citation type="submission" date="2020-10" db="EMBL/GenBank/DDBJ databases">
        <authorList>
            <person name="Gilroy R."/>
        </authorList>
    </citation>
    <scope>NUCLEOTIDE SEQUENCE</scope>
    <source>
        <strain evidence="3">ChiW3-316</strain>
    </source>
</reference>
<evidence type="ECO:0000256" key="1">
    <source>
        <dbReference type="SAM" id="SignalP"/>
    </source>
</evidence>
<feature type="domain" description="Porin" evidence="2">
    <location>
        <begin position="9"/>
        <end position="342"/>
    </location>
</feature>
<gene>
    <name evidence="3" type="ORF">IAD20_06765</name>
</gene>
<dbReference type="GO" id="GO:0016020">
    <property type="term" value="C:membrane"/>
    <property type="evidence" value="ECO:0007669"/>
    <property type="project" value="InterPro"/>
</dbReference>
<dbReference type="AlphaFoldDB" id="A0A9D1SB97"/>
<dbReference type="Gene3D" id="2.40.160.10">
    <property type="entry name" value="Porin"/>
    <property type="match status" value="1"/>
</dbReference>
<dbReference type="GO" id="GO:0015288">
    <property type="term" value="F:porin activity"/>
    <property type="evidence" value="ECO:0007669"/>
    <property type="project" value="InterPro"/>
</dbReference>
<sequence length="376" mass="42957">MKKLLLTLCAATALPGVAAAHGFEFSQSGMAGVYYGIMETRDNNNVSNMPNRLVFRSDGNLEGAYKFENQTRLGVHADYTLVFRQHDKDYNDGDWRFYPYALAENPKYGKFTVGHTYNAAFQLHQGAQEITWIGIQDSNLPYWLTSANWVNGLKTVKFATPKSTNIMDDGRSFKFSYFTPMIGNTKFGFSYAPDNASRRGMVSRYTSYQKKEDGYTAAMQNKWNPGLGDLYTSVAYGLFNRTDNEWAFGVRWVVDKFNVSTSYKNAYIDGDKNPISTTARSPHLPAYFDNYREGEAWDFSVGYDFGRFKTNFAYLHSEAKNTRNRDDIFIQANRYSLNEYFELFWVNAYSNSKGVDRNSDNNNKGYAVITGIALKY</sequence>
<dbReference type="EMBL" id="DVNC01000046">
    <property type="protein sequence ID" value="HIU53766.1"/>
    <property type="molecule type" value="Genomic_DNA"/>
</dbReference>
<proteinExistence type="predicted"/>
<protein>
    <submittedName>
        <fullName evidence="3">Porin</fullName>
    </submittedName>
</protein>
<evidence type="ECO:0000313" key="3">
    <source>
        <dbReference type="EMBL" id="HIU53766.1"/>
    </source>
</evidence>